<evidence type="ECO:0000313" key="1">
    <source>
        <dbReference type="EMBL" id="KIX10503.1"/>
    </source>
</evidence>
<protein>
    <recommendedName>
        <fullName evidence="3">Metallo-beta-lactamase domain-containing protein</fullName>
    </recommendedName>
</protein>
<dbReference type="InterPro" id="IPR036866">
    <property type="entry name" value="RibonucZ/Hydroxyglut_hydro"/>
</dbReference>
<keyword evidence="2" id="KW-1185">Reference proteome</keyword>
<reference evidence="1 2" key="1">
    <citation type="submission" date="2015-01" db="EMBL/GenBank/DDBJ databases">
        <title>The Genome Sequence of Rhinocladiella mackenzie CBS 650.93.</title>
        <authorList>
            <consortium name="The Broad Institute Genomics Platform"/>
            <person name="Cuomo C."/>
            <person name="de Hoog S."/>
            <person name="Gorbushina A."/>
            <person name="Stielow B."/>
            <person name="Teixiera M."/>
            <person name="Abouelleil A."/>
            <person name="Chapman S.B."/>
            <person name="Priest M."/>
            <person name="Young S.K."/>
            <person name="Wortman J."/>
            <person name="Nusbaum C."/>
            <person name="Birren B."/>
        </authorList>
    </citation>
    <scope>NUCLEOTIDE SEQUENCE [LARGE SCALE GENOMIC DNA]</scope>
    <source>
        <strain evidence="1 2">CBS 650.93</strain>
    </source>
</reference>
<sequence>MVAVEVGHSDTHNSTVLWCPALRLVVAGDVVYGDVHQMLGEANTHALRMEWVRALDIVSSLNLASVVPGHRRPSELDGPWHVEASRKYILDFDKLAENGECRNARDLVGKMKELWPTRFNDGALIVGAINAFKVKEKEAKKKKQGAEKL</sequence>
<evidence type="ECO:0008006" key="3">
    <source>
        <dbReference type="Google" id="ProtNLM"/>
    </source>
</evidence>
<dbReference type="VEuPathDB" id="FungiDB:Z518_01586"/>
<name>A0A0D2HIQ4_9EURO</name>
<evidence type="ECO:0000313" key="2">
    <source>
        <dbReference type="Proteomes" id="UP000053617"/>
    </source>
</evidence>
<dbReference type="Proteomes" id="UP000053617">
    <property type="component" value="Unassembled WGS sequence"/>
</dbReference>
<dbReference type="EMBL" id="KN847475">
    <property type="protein sequence ID" value="KIX10503.1"/>
    <property type="molecule type" value="Genomic_DNA"/>
</dbReference>
<dbReference type="Gene3D" id="3.60.15.10">
    <property type="entry name" value="Ribonuclease Z/Hydroxyacylglutathione hydrolase-like"/>
    <property type="match status" value="1"/>
</dbReference>
<dbReference type="SUPFAM" id="SSF56281">
    <property type="entry name" value="Metallo-hydrolase/oxidoreductase"/>
    <property type="match status" value="1"/>
</dbReference>
<dbReference type="AlphaFoldDB" id="A0A0D2HIQ4"/>
<accession>A0A0D2HIQ4</accession>
<organism evidence="1 2">
    <name type="scientific">Rhinocladiella mackenziei CBS 650.93</name>
    <dbReference type="NCBI Taxonomy" id="1442369"/>
    <lineage>
        <taxon>Eukaryota</taxon>
        <taxon>Fungi</taxon>
        <taxon>Dikarya</taxon>
        <taxon>Ascomycota</taxon>
        <taxon>Pezizomycotina</taxon>
        <taxon>Eurotiomycetes</taxon>
        <taxon>Chaetothyriomycetidae</taxon>
        <taxon>Chaetothyriales</taxon>
        <taxon>Herpotrichiellaceae</taxon>
        <taxon>Rhinocladiella</taxon>
    </lineage>
</organism>
<dbReference type="HOGENOM" id="CLU_1750704_0_0_1"/>
<proteinExistence type="predicted"/>
<gene>
    <name evidence="1" type="ORF">Z518_01586</name>
</gene>
<dbReference type="RefSeq" id="XP_013277639.1">
    <property type="nucleotide sequence ID" value="XM_013422185.1"/>
</dbReference>
<dbReference type="GeneID" id="25289657"/>
<dbReference type="OrthoDB" id="536211at2759"/>